<dbReference type="EMBL" id="BAABME010009482">
    <property type="protein sequence ID" value="GAA0175248.1"/>
    <property type="molecule type" value="Genomic_DNA"/>
</dbReference>
<gene>
    <name evidence="1" type="ORF">LIER_28464</name>
</gene>
<dbReference type="Proteomes" id="UP001454036">
    <property type="component" value="Unassembled WGS sequence"/>
</dbReference>
<proteinExistence type="predicted"/>
<evidence type="ECO:0000313" key="1">
    <source>
        <dbReference type="EMBL" id="GAA0175248.1"/>
    </source>
</evidence>
<name>A0AAV3RJU4_LITER</name>
<organism evidence="1 2">
    <name type="scientific">Lithospermum erythrorhizon</name>
    <name type="common">Purple gromwell</name>
    <name type="synonym">Lithospermum officinale var. erythrorhizon</name>
    <dbReference type="NCBI Taxonomy" id="34254"/>
    <lineage>
        <taxon>Eukaryota</taxon>
        <taxon>Viridiplantae</taxon>
        <taxon>Streptophyta</taxon>
        <taxon>Embryophyta</taxon>
        <taxon>Tracheophyta</taxon>
        <taxon>Spermatophyta</taxon>
        <taxon>Magnoliopsida</taxon>
        <taxon>eudicotyledons</taxon>
        <taxon>Gunneridae</taxon>
        <taxon>Pentapetalae</taxon>
        <taxon>asterids</taxon>
        <taxon>lamiids</taxon>
        <taxon>Boraginales</taxon>
        <taxon>Boraginaceae</taxon>
        <taxon>Boraginoideae</taxon>
        <taxon>Lithospermeae</taxon>
        <taxon>Lithospermum</taxon>
    </lineage>
</organism>
<reference evidence="1 2" key="1">
    <citation type="submission" date="2024-01" db="EMBL/GenBank/DDBJ databases">
        <title>The complete chloroplast genome sequence of Lithospermum erythrorhizon: insights into the phylogenetic relationship among Boraginaceae species and the maternal lineages of purple gromwells.</title>
        <authorList>
            <person name="Okada T."/>
            <person name="Watanabe K."/>
        </authorList>
    </citation>
    <scope>NUCLEOTIDE SEQUENCE [LARGE SCALE GENOMIC DNA]</scope>
</reference>
<dbReference type="AlphaFoldDB" id="A0AAV3RJU4"/>
<protein>
    <submittedName>
        <fullName evidence="1">Uncharacterized protein</fullName>
    </submittedName>
</protein>
<accession>A0AAV3RJU4</accession>
<keyword evidence="2" id="KW-1185">Reference proteome</keyword>
<comment type="caution">
    <text evidence="1">The sequence shown here is derived from an EMBL/GenBank/DDBJ whole genome shotgun (WGS) entry which is preliminary data.</text>
</comment>
<sequence>MEQSYLEEGGGWISEREISTLRVAVTAIVAHTREIMAEWQGIDFGNCCFREVELQGKIFDRFLKRDAPKFIGAASPI</sequence>
<evidence type="ECO:0000313" key="2">
    <source>
        <dbReference type="Proteomes" id="UP001454036"/>
    </source>
</evidence>